<evidence type="ECO:0000313" key="1">
    <source>
        <dbReference type="EMBL" id="KII63382.1"/>
    </source>
</evidence>
<dbReference type="OrthoDB" id="9984275at2759"/>
<evidence type="ECO:0000313" key="2">
    <source>
        <dbReference type="Proteomes" id="UP000031668"/>
    </source>
</evidence>
<gene>
    <name evidence="1" type="ORF">RF11_05111</name>
</gene>
<reference evidence="1 2" key="1">
    <citation type="journal article" date="2014" name="Genome Biol. Evol.">
        <title>The genome of the myxosporean Thelohanellus kitauei shows adaptations to nutrient acquisition within its fish host.</title>
        <authorList>
            <person name="Yang Y."/>
            <person name="Xiong J."/>
            <person name="Zhou Z."/>
            <person name="Huo F."/>
            <person name="Miao W."/>
            <person name="Ran C."/>
            <person name="Liu Y."/>
            <person name="Zhang J."/>
            <person name="Feng J."/>
            <person name="Wang M."/>
            <person name="Wang M."/>
            <person name="Wang L."/>
            <person name="Yao B."/>
        </authorList>
    </citation>
    <scope>NUCLEOTIDE SEQUENCE [LARGE SCALE GENOMIC DNA]</scope>
    <source>
        <strain evidence="1">Wuqing</strain>
    </source>
</reference>
<dbReference type="Pfam" id="PF14938">
    <property type="entry name" value="SNAP"/>
    <property type="match status" value="1"/>
</dbReference>
<organism evidence="1 2">
    <name type="scientific">Thelohanellus kitauei</name>
    <name type="common">Myxosporean</name>
    <dbReference type="NCBI Taxonomy" id="669202"/>
    <lineage>
        <taxon>Eukaryota</taxon>
        <taxon>Metazoa</taxon>
        <taxon>Cnidaria</taxon>
        <taxon>Myxozoa</taxon>
        <taxon>Myxosporea</taxon>
        <taxon>Bivalvulida</taxon>
        <taxon>Platysporina</taxon>
        <taxon>Myxobolidae</taxon>
        <taxon>Thelohanellus</taxon>
    </lineage>
</organism>
<dbReference type="InterPro" id="IPR011990">
    <property type="entry name" value="TPR-like_helical_dom_sf"/>
</dbReference>
<proteinExistence type="predicted"/>
<keyword evidence="2" id="KW-1185">Reference proteome</keyword>
<dbReference type="AlphaFoldDB" id="A0A0C2J2S1"/>
<protein>
    <recommendedName>
        <fullName evidence="3">Alpha-soluble NSF attachment protein</fullName>
    </recommendedName>
</protein>
<name>A0A0C2J2S1_THEKT</name>
<dbReference type="SUPFAM" id="SSF48452">
    <property type="entry name" value="TPR-like"/>
    <property type="match status" value="1"/>
</dbReference>
<accession>A0A0C2J2S1</accession>
<sequence>MADESAPTQSRADLNKKWAQHIEQAKKCEKEGNWEGMVYMTSEAGNGYFEAAQFKDKGLFSIHKASSEFLSAADCYHKALCEKAYDTYLLAIDRFLKNNEINQAIHISVKCGYQYEKDWSDFEKGDEFYDKANKLRKKYNRYHLCALTSEFMHGVIGDVSKKLKCDPENAIKIIYFKSRIMFEAGVCRKCIPFHSIFLEYFAETRKKENMYENSIKYRNKIEWLKEYHEKFKEILTQTIVFLERLVEERKKRDPVQRCLSAIRGCLNMSGTCLNFYILLRHDLKKLLF</sequence>
<dbReference type="EMBL" id="JWZT01004670">
    <property type="protein sequence ID" value="KII63382.1"/>
    <property type="molecule type" value="Genomic_DNA"/>
</dbReference>
<dbReference type="Proteomes" id="UP000031668">
    <property type="component" value="Unassembled WGS sequence"/>
</dbReference>
<dbReference type="Gene3D" id="1.25.40.10">
    <property type="entry name" value="Tetratricopeptide repeat domain"/>
    <property type="match status" value="1"/>
</dbReference>
<evidence type="ECO:0008006" key="3">
    <source>
        <dbReference type="Google" id="ProtNLM"/>
    </source>
</evidence>
<comment type="caution">
    <text evidence="1">The sequence shown here is derived from an EMBL/GenBank/DDBJ whole genome shotgun (WGS) entry which is preliminary data.</text>
</comment>